<accession>X6MC33</accession>
<organism evidence="8 9">
    <name type="scientific">Reticulomyxa filosa</name>
    <dbReference type="NCBI Taxonomy" id="46433"/>
    <lineage>
        <taxon>Eukaryota</taxon>
        <taxon>Sar</taxon>
        <taxon>Rhizaria</taxon>
        <taxon>Retaria</taxon>
        <taxon>Foraminifera</taxon>
        <taxon>Monothalamids</taxon>
        <taxon>Reticulomyxidae</taxon>
        <taxon>Reticulomyxa</taxon>
    </lineage>
</organism>
<evidence type="ECO:0000256" key="1">
    <source>
        <dbReference type="ARBA" id="ARBA00004123"/>
    </source>
</evidence>
<dbReference type="InterPro" id="IPR007220">
    <property type="entry name" value="ORC2"/>
</dbReference>
<dbReference type="PANTHER" id="PTHR14052">
    <property type="entry name" value="ORIGIN RECOGNITION COMPLEX SUBUNIT 2"/>
    <property type="match status" value="1"/>
</dbReference>
<evidence type="ECO:0000313" key="8">
    <source>
        <dbReference type="EMBL" id="ETO11399.1"/>
    </source>
</evidence>
<dbReference type="Pfam" id="PF24882">
    <property type="entry name" value="WHD_ORC2"/>
    <property type="match status" value="1"/>
</dbReference>
<evidence type="ECO:0000256" key="3">
    <source>
        <dbReference type="ARBA" id="ARBA00022705"/>
    </source>
</evidence>
<dbReference type="GO" id="GO:0006260">
    <property type="term" value="P:DNA replication"/>
    <property type="evidence" value="ECO:0007669"/>
    <property type="project" value="UniProtKB-UniRule"/>
</dbReference>
<dbReference type="GO" id="GO:0003688">
    <property type="term" value="F:DNA replication origin binding"/>
    <property type="evidence" value="ECO:0007669"/>
    <property type="project" value="UniProtKB-UniRule"/>
</dbReference>
<comment type="function">
    <text evidence="5">Component of the origin recognition complex (ORC) that binds origins of replication. DNA-binding is ATP-dependent. ORC is required to assemble the pre-replication complex necessary to initiate DNA replication.</text>
</comment>
<comment type="subcellular location">
    <subcellularLocation>
        <location evidence="1 5">Nucleus</location>
    </subcellularLocation>
</comment>
<dbReference type="InterPro" id="IPR056773">
    <property type="entry name" value="WHD_ORC2"/>
</dbReference>
<dbReference type="EMBL" id="ASPP01022524">
    <property type="protein sequence ID" value="ETO11399.1"/>
    <property type="molecule type" value="Genomic_DNA"/>
</dbReference>
<feature type="domain" description="Origin recognition complex subunit 2 RecA-like" evidence="6">
    <location>
        <begin position="15"/>
        <end position="80"/>
    </location>
</feature>
<proteinExistence type="inferred from homology"/>
<dbReference type="Proteomes" id="UP000023152">
    <property type="component" value="Unassembled WGS sequence"/>
</dbReference>
<gene>
    <name evidence="8" type="ORF">RFI_25978</name>
</gene>
<reference evidence="8 9" key="1">
    <citation type="journal article" date="2013" name="Curr. Biol.">
        <title>The Genome of the Foraminiferan Reticulomyxa filosa.</title>
        <authorList>
            <person name="Glockner G."/>
            <person name="Hulsmann N."/>
            <person name="Schleicher M."/>
            <person name="Noegel A.A."/>
            <person name="Eichinger L."/>
            <person name="Gallinger C."/>
            <person name="Pawlowski J."/>
            <person name="Sierra R."/>
            <person name="Euteneuer U."/>
            <person name="Pillet L."/>
            <person name="Moustafa A."/>
            <person name="Platzer M."/>
            <person name="Groth M."/>
            <person name="Szafranski K."/>
            <person name="Schliwa M."/>
        </authorList>
    </citation>
    <scope>NUCLEOTIDE SEQUENCE [LARGE SCALE GENOMIC DNA]</scope>
</reference>
<evidence type="ECO:0000256" key="5">
    <source>
        <dbReference type="RuleBase" id="RU368084"/>
    </source>
</evidence>
<comment type="similarity">
    <text evidence="2 5">Belongs to the ORC2 family.</text>
</comment>
<evidence type="ECO:0000256" key="2">
    <source>
        <dbReference type="ARBA" id="ARBA00007421"/>
    </source>
</evidence>
<keyword evidence="3 5" id="KW-0235">DNA replication</keyword>
<dbReference type="AlphaFoldDB" id="X6MC33"/>
<evidence type="ECO:0000259" key="6">
    <source>
        <dbReference type="Pfam" id="PF04084"/>
    </source>
</evidence>
<sequence>MLGFAQKLAKTPLKNRQYPRYYLCINNIDGKPLRDPKCQVILSTLASSSFIHLIASWDHINTMLLWDRTLLSRFHWLHHEISTFEHFATETAVEFDTPTINGTDEKRARGIRHVLDSLTPIHYDILLQLAEAQLSQKQTGFPQGLSYLEWFQMCFQQLLVVNEVKFRQLTVELLDHYAVTEHFIDSEKYYKIPYSNSIIESEIVNRDLLA</sequence>
<comment type="subunit">
    <text evidence="5">Component of the origin recognition complex (ORC).</text>
</comment>
<keyword evidence="9" id="KW-1185">Reference proteome</keyword>
<dbReference type="GO" id="GO:0005664">
    <property type="term" value="C:nuclear origin of replication recognition complex"/>
    <property type="evidence" value="ECO:0007669"/>
    <property type="project" value="UniProtKB-UniRule"/>
</dbReference>
<protein>
    <recommendedName>
        <fullName evidence="5">Origin recognition complex subunit 2</fullName>
    </recommendedName>
</protein>
<evidence type="ECO:0000256" key="4">
    <source>
        <dbReference type="ARBA" id="ARBA00023242"/>
    </source>
</evidence>
<evidence type="ECO:0000259" key="7">
    <source>
        <dbReference type="Pfam" id="PF24882"/>
    </source>
</evidence>
<name>X6MC33_RETFI</name>
<dbReference type="InterPro" id="IPR056772">
    <property type="entry name" value="RecA-like_ORC2"/>
</dbReference>
<dbReference type="OrthoDB" id="346673at2759"/>
<feature type="domain" description="Origin recognition complex subunit 2 winged-helix" evidence="7">
    <location>
        <begin position="142"/>
        <end position="197"/>
    </location>
</feature>
<evidence type="ECO:0000313" key="9">
    <source>
        <dbReference type="Proteomes" id="UP000023152"/>
    </source>
</evidence>
<dbReference type="Pfam" id="PF04084">
    <property type="entry name" value="RecA-like_ORC2"/>
    <property type="match status" value="1"/>
</dbReference>
<comment type="caution">
    <text evidence="8">The sequence shown here is derived from an EMBL/GenBank/DDBJ whole genome shotgun (WGS) entry which is preliminary data.</text>
</comment>
<dbReference type="PANTHER" id="PTHR14052:SF0">
    <property type="entry name" value="ORIGIN RECOGNITION COMPLEX SUBUNIT 2"/>
    <property type="match status" value="1"/>
</dbReference>
<keyword evidence="4 5" id="KW-0539">Nucleus</keyword>